<evidence type="ECO:0000313" key="1">
    <source>
        <dbReference type="EMBL" id="RZC21370.1"/>
    </source>
</evidence>
<proteinExistence type="predicted"/>
<gene>
    <name evidence="1" type="ORF">D0Y65_007564</name>
</gene>
<dbReference type="AlphaFoldDB" id="A0A445LDT3"/>
<keyword evidence="2" id="KW-1185">Reference proteome</keyword>
<reference evidence="1 2" key="1">
    <citation type="submission" date="2018-09" db="EMBL/GenBank/DDBJ databases">
        <title>A high-quality reference genome of wild soybean provides a powerful tool to mine soybean genomes.</title>
        <authorList>
            <person name="Xie M."/>
            <person name="Chung C.Y.L."/>
            <person name="Li M.-W."/>
            <person name="Wong F.-L."/>
            <person name="Chan T.-F."/>
            <person name="Lam H.-M."/>
        </authorList>
    </citation>
    <scope>NUCLEOTIDE SEQUENCE [LARGE SCALE GENOMIC DNA]</scope>
    <source>
        <strain evidence="2">cv. W05</strain>
        <tissue evidence="1">Hypocotyl of etiolated seedlings</tissue>
    </source>
</reference>
<dbReference type="EMBL" id="QZWG01000003">
    <property type="protein sequence ID" value="RZC21370.1"/>
    <property type="molecule type" value="Genomic_DNA"/>
</dbReference>
<comment type="caution">
    <text evidence="1">The sequence shown here is derived from an EMBL/GenBank/DDBJ whole genome shotgun (WGS) entry which is preliminary data.</text>
</comment>
<dbReference type="Proteomes" id="UP000289340">
    <property type="component" value="Chromosome 3"/>
</dbReference>
<protein>
    <submittedName>
        <fullName evidence="1">Uncharacterized protein</fullName>
    </submittedName>
</protein>
<sequence length="71" mass="7764">MVGLVCSGGGVGWLPCLKPSRSVNLNQPEAHYLNSIHPETSMLQLMNLAVTEDSARVPDIMVFYTVCKCKL</sequence>
<organism evidence="1 2">
    <name type="scientific">Glycine soja</name>
    <name type="common">Wild soybean</name>
    <dbReference type="NCBI Taxonomy" id="3848"/>
    <lineage>
        <taxon>Eukaryota</taxon>
        <taxon>Viridiplantae</taxon>
        <taxon>Streptophyta</taxon>
        <taxon>Embryophyta</taxon>
        <taxon>Tracheophyta</taxon>
        <taxon>Spermatophyta</taxon>
        <taxon>Magnoliopsida</taxon>
        <taxon>eudicotyledons</taxon>
        <taxon>Gunneridae</taxon>
        <taxon>Pentapetalae</taxon>
        <taxon>rosids</taxon>
        <taxon>fabids</taxon>
        <taxon>Fabales</taxon>
        <taxon>Fabaceae</taxon>
        <taxon>Papilionoideae</taxon>
        <taxon>50 kb inversion clade</taxon>
        <taxon>NPAAA clade</taxon>
        <taxon>indigoferoid/millettioid clade</taxon>
        <taxon>Phaseoleae</taxon>
        <taxon>Glycine</taxon>
        <taxon>Glycine subgen. Soja</taxon>
    </lineage>
</organism>
<evidence type="ECO:0000313" key="2">
    <source>
        <dbReference type="Proteomes" id="UP000289340"/>
    </source>
</evidence>
<accession>A0A445LDT3</accession>
<name>A0A445LDT3_GLYSO</name>